<dbReference type="InterPro" id="IPR007863">
    <property type="entry name" value="Peptidase_M16_C"/>
</dbReference>
<sequence>MSLTVGDVNHGFELIETNQVTEINSTAKLFEHKKSGARLLYLENDDDNKVFSISFRTPPADSTGVPHIIEHSVLCGSRKFPMKEPFVELVKGSLNTFLNAMTFPDKTMYPVASRNNKDFRNLMDVYLDAVFHPKMVDTPAILMQEGWHYELESPAAPLTYKGVVYNEMKGVFSSPDAILERKVSQELFPDTAYGEESGGDPDDIPCLTQAEFVAFFRKYYHPANSYIFLYGDLDILDTLKFLDEAYLKDFERTAVNSAVTVQAPFKSGKEASYDYPVSPNEPTKEKTYLSLNYVVGKAIDPEVYLGFMILEHLLLETPAAPLKQALLNAGLGKEVFGSYAKSMLQPVFSVGVSGSEPDRAGVFKRVIHDTLQNLVNEGIDKKLIESSINIFEFHLREANFGSRPKGLVYNMKCMDSWLYDESPLMHLAYEPTLEKIKTAVHSPYFETMIQKYLLANSHQAMIVLKPKPCLSQAKTAELERKLAEYKATLSAEQLKGIMDQTKSLKERQETPDPAEILKLIPLLDLQDIESKAEELPLIEKKEAGVPVLFHPIFTNRIGYVGLYFDVSAVPQELLPYVYLLAEILGKVDTSKYNYTELSKEINIHTGGFCYNLAAFSENGDDQTYHPKFIIKGKALVDKLPQMFELMGLVAGGSLFDKQERVKELILEVKAGWDTALFKRGQQVVASRVLSYFSPAAKFNEIGQFTFYKFMSGLERELDGKLAEIGKNLANTARLIFNRDSLLVSITCEEGDYPKFTDSLAVLYNLLGARNLKPVTYHFDLEALNEGIMTAGKVQYVAKGANFRRLGYSYHGSMKVLESILRYDFLWSRIRVQGGAYGAFAQFDRNGNIVFGSYRDPNLLATLQVYDETAQYLAAFNTGNVSRREMTKYVIGAISGMDTPLTPQMKGERATALYIRKISRADIQVERDQVLATGQEDIRRLAALVDAAMKENYLCVMGSEQKIRESQEQKKVFGRLAEAFE</sequence>
<dbReference type="EMBL" id="AP018449">
    <property type="protein sequence ID" value="BBB91480.1"/>
    <property type="molecule type" value="Genomic_DNA"/>
</dbReference>
<feature type="domain" description="Peptidase M16C associated" evidence="1">
    <location>
        <begin position="464"/>
        <end position="713"/>
    </location>
</feature>
<dbReference type="InterPro" id="IPR013578">
    <property type="entry name" value="Peptidase_M16C_assoc"/>
</dbReference>
<dbReference type="GO" id="GO:0016485">
    <property type="term" value="P:protein processing"/>
    <property type="evidence" value="ECO:0007669"/>
    <property type="project" value="TreeGrafter"/>
</dbReference>
<gene>
    <name evidence="2" type="ORF">MAMMFC1_02164</name>
</gene>
<dbReference type="AlphaFoldDB" id="A0A348AK82"/>
<dbReference type="Pfam" id="PF08367">
    <property type="entry name" value="M16C_assoc"/>
    <property type="match status" value="1"/>
</dbReference>
<organism evidence="2 3">
    <name type="scientific">Methylomusa anaerophila</name>
    <dbReference type="NCBI Taxonomy" id="1930071"/>
    <lineage>
        <taxon>Bacteria</taxon>
        <taxon>Bacillati</taxon>
        <taxon>Bacillota</taxon>
        <taxon>Negativicutes</taxon>
        <taxon>Selenomonadales</taxon>
        <taxon>Sporomusaceae</taxon>
        <taxon>Methylomusa</taxon>
    </lineage>
</organism>
<evidence type="ECO:0000259" key="1">
    <source>
        <dbReference type="SMART" id="SM01264"/>
    </source>
</evidence>
<dbReference type="KEGG" id="mana:MAMMFC1_02164"/>
<dbReference type="SUPFAM" id="SSF63411">
    <property type="entry name" value="LuxS/MPP-like metallohydrolase"/>
    <property type="match status" value="4"/>
</dbReference>
<reference evidence="2 3" key="1">
    <citation type="journal article" date="2018" name="Int. J. Syst. Evol. Microbiol.">
        <title>Methylomusa anaerophila gen. nov., sp. nov., an anaerobic methanol-utilizing bacterium isolated from a microbial fuel cell.</title>
        <authorList>
            <person name="Amano N."/>
            <person name="Yamamuro A."/>
            <person name="Miyahara M."/>
            <person name="Kouzuma A."/>
            <person name="Abe T."/>
            <person name="Watanabe K."/>
        </authorList>
    </citation>
    <scope>NUCLEOTIDE SEQUENCE [LARGE SCALE GENOMIC DNA]</scope>
    <source>
        <strain evidence="2 3">MMFC1</strain>
    </source>
</reference>
<dbReference type="Pfam" id="PF22516">
    <property type="entry name" value="PreP_C"/>
    <property type="match status" value="1"/>
</dbReference>
<keyword evidence="3" id="KW-1185">Reference proteome</keyword>
<name>A0A348AK82_9FIRM</name>
<dbReference type="Pfam" id="PF00675">
    <property type="entry name" value="Peptidase_M16"/>
    <property type="match status" value="1"/>
</dbReference>
<dbReference type="GO" id="GO:0046872">
    <property type="term" value="F:metal ion binding"/>
    <property type="evidence" value="ECO:0007669"/>
    <property type="project" value="InterPro"/>
</dbReference>
<accession>A0A348AK82</accession>
<protein>
    <submittedName>
        <fullName evidence="2">Peptidase M16C associated</fullName>
    </submittedName>
</protein>
<dbReference type="Proteomes" id="UP000276437">
    <property type="component" value="Chromosome"/>
</dbReference>
<evidence type="ECO:0000313" key="2">
    <source>
        <dbReference type="EMBL" id="BBB91480.1"/>
    </source>
</evidence>
<dbReference type="PANTHER" id="PTHR43016:SF13">
    <property type="entry name" value="PRESEQUENCE PROTEASE, MITOCHONDRIAL"/>
    <property type="match status" value="1"/>
</dbReference>
<dbReference type="OrthoDB" id="9762027at2"/>
<dbReference type="RefSeq" id="WP_126308495.1">
    <property type="nucleotide sequence ID" value="NZ_AP018449.1"/>
</dbReference>
<dbReference type="InterPro" id="IPR055130">
    <property type="entry name" value="PreP_C"/>
</dbReference>
<dbReference type="Gene3D" id="3.30.830.10">
    <property type="entry name" value="Metalloenzyme, LuxS/M16 peptidase-like"/>
    <property type="match status" value="4"/>
</dbReference>
<dbReference type="GO" id="GO:0004222">
    <property type="term" value="F:metalloendopeptidase activity"/>
    <property type="evidence" value="ECO:0007669"/>
    <property type="project" value="TreeGrafter"/>
</dbReference>
<dbReference type="InterPro" id="IPR011765">
    <property type="entry name" value="Pept_M16_N"/>
</dbReference>
<dbReference type="PANTHER" id="PTHR43016">
    <property type="entry name" value="PRESEQUENCE PROTEASE"/>
    <property type="match status" value="1"/>
</dbReference>
<evidence type="ECO:0000313" key="3">
    <source>
        <dbReference type="Proteomes" id="UP000276437"/>
    </source>
</evidence>
<proteinExistence type="predicted"/>
<dbReference type="FunFam" id="3.30.830.10:FF:000034">
    <property type="entry name" value="presequence protease 1, chloroplastic/mitochondrial"/>
    <property type="match status" value="1"/>
</dbReference>
<dbReference type="InterPro" id="IPR011249">
    <property type="entry name" value="Metalloenz_LuxS/M16"/>
</dbReference>
<dbReference type="Pfam" id="PF05193">
    <property type="entry name" value="Peptidase_M16_C"/>
    <property type="match status" value="1"/>
</dbReference>
<dbReference type="SMART" id="SM01264">
    <property type="entry name" value="M16C_associated"/>
    <property type="match status" value="1"/>
</dbReference>